<evidence type="ECO:0000313" key="2">
    <source>
        <dbReference type="EMBL" id="KAJ7394769.1"/>
    </source>
</evidence>
<feature type="region of interest" description="Disordered" evidence="1">
    <location>
        <begin position="1"/>
        <end position="28"/>
    </location>
</feature>
<dbReference type="EMBL" id="MU825396">
    <property type="protein sequence ID" value="KAJ7394769.1"/>
    <property type="molecule type" value="Genomic_DNA"/>
</dbReference>
<evidence type="ECO:0000313" key="3">
    <source>
        <dbReference type="Proteomes" id="UP001163046"/>
    </source>
</evidence>
<dbReference type="OrthoDB" id="415023at2759"/>
<proteinExistence type="predicted"/>
<gene>
    <name evidence="2" type="primary">OTUD3</name>
    <name evidence="2" type="ORF">OS493_000603</name>
</gene>
<dbReference type="Proteomes" id="UP001163046">
    <property type="component" value="Unassembled WGS sequence"/>
</dbReference>
<accession>A0A9X0DE89</accession>
<dbReference type="AlphaFoldDB" id="A0A9X0DE89"/>
<reference evidence="2" key="1">
    <citation type="submission" date="2023-01" db="EMBL/GenBank/DDBJ databases">
        <title>Genome assembly of the deep-sea coral Lophelia pertusa.</title>
        <authorList>
            <person name="Herrera S."/>
            <person name="Cordes E."/>
        </authorList>
    </citation>
    <scope>NUCLEOTIDE SEQUENCE</scope>
    <source>
        <strain evidence="2">USNM1676648</strain>
        <tissue evidence="2">Polyp</tissue>
    </source>
</reference>
<organism evidence="2 3">
    <name type="scientific">Desmophyllum pertusum</name>
    <dbReference type="NCBI Taxonomy" id="174260"/>
    <lineage>
        <taxon>Eukaryota</taxon>
        <taxon>Metazoa</taxon>
        <taxon>Cnidaria</taxon>
        <taxon>Anthozoa</taxon>
        <taxon>Hexacorallia</taxon>
        <taxon>Scleractinia</taxon>
        <taxon>Caryophylliina</taxon>
        <taxon>Caryophylliidae</taxon>
        <taxon>Desmophyllum</taxon>
    </lineage>
</organism>
<dbReference type="EC" id="3.4.19.12" evidence="2"/>
<sequence>MAKGDTNKKQSKGQRRDDLERKRDDRVRRNAFKKERKIKEYLEHDQDFTSFANQLEALGLKIKDIPGDGIACSGPWGSD</sequence>
<protein>
    <submittedName>
        <fullName evidence="2">OTU domain-containing protein 3</fullName>
        <ecNumber evidence="2">3.4.19.12</ecNumber>
    </submittedName>
</protein>
<name>A0A9X0DE89_9CNID</name>
<keyword evidence="3" id="KW-1185">Reference proteome</keyword>
<keyword evidence="2" id="KW-0378">Hydrolase</keyword>
<dbReference type="GO" id="GO:0004843">
    <property type="term" value="F:cysteine-type deubiquitinase activity"/>
    <property type="evidence" value="ECO:0007669"/>
    <property type="project" value="UniProtKB-EC"/>
</dbReference>
<evidence type="ECO:0000256" key="1">
    <source>
        <dbReference type="SAM" id="MobiDB-lite"/>
    </source>
</evidence>
<comment type="caution">
    <text evidence="2">The sequence shown here is derived from an EMBL/GenBank/DDBJ whole genome shotgun (WGS) entry which is preliminary data.</text>
</comment>